<sequence>MNCKHATWLLSLRQDRPLSFRERLGLRVHLGYCTGCRAYQQQLDFLHRACRQFTPGHTEDPGDSSD</sequence>
<dbReference type="OrthoDB" id="8374021at2"/>
<evidence type="ECO:0000259" key="1">
    <source>
        <dbReference type="Pfam" id="PF13490"/>
    </source>
</evidence>
<gene>
    <name evidence="2" type="ORF">DFR34_101277</name>
</gene>
<reference evidence="2 3" key="1">
    <citation type="submission" date="2018-05" db="EMBL/GenBank/DDBJ databases">
        <title>Genomic Encyclopedia of Type Strains, Phase IV (KMG-IV): sequencing the most valuable type-strain genomes for metagenomic binning, comparative biology and taxonomic classification.</title>
        <authorList>
            <person name="Goeker M."/>
        </authorList>
    </citation>
    <scope>NUCLEOTIDE SEQUENCE [LARGE SCALE GENOMIC DNA]</scope>
    <source>
        <strain evidence="2 3">DSM 29661</strain>
    </source>
</reference>
<dbReference type="InterPro" id="IPR027383">
    <property type="entry name" value="Znf_put"/>
</dbReference>
<feature type="domain" description="Putative zinc-finger" evidence="1">
    <location>
        <begin position="3"/>
        <end position="37"/>
    </location>
</feature>
<name>A0A318KVT8_9NEIS</name>
<dbReference type="AlphaFoldDB" id="A0A318KVT8"/>
<evidence type="ECO:0000313" key="2">
    <source>
        <dbReference type="EMBL" id="PXX82044.1"/>
    </source>
</evidence>
<dbReference type="RefSeq" id="WP_110389343.1">
    <property type="nucleotide sequence ID" value="NZ_QJKI01000001.1"/>
</dbReference>
<dbReference type="EMBL" id="QJKI01000001">
    <property type="protein sequence ID" value="PXX82044.1"/>
    <property type="molecule type" value="Genomic_DNA"/>
</dbReference>
<organism evidence="2 3">
    <name type="scientific">Rivihabitans pingtungensis</name>
    <dbReference type="NCBI Taxonomy" id="1054498"/>
    <lineage>
        <taxon>Bacteria</taxon>
        <taxon>Pseudomonadati</taxon>
        <taxon>Pseudomonadota</taxon>
        <taxon>Betaproteobacteria</taxon>
        <taxon>Neisseriales</taxon>
        <taxon>Aquaspirillaceae</taxon>
        <taxon>Rivihabitans</taxon>
    </lineage>
</organism>
<keyword evidence="3" id="KW-1185">Reference proteome</keyword>
<protein>
    <submittedName>
        <fullName evidence="2">Putative zinc finger protein</fullName>
    </submittedName>
</protein>
<proteinExistence type="predicted"/>
<dbReference type="Pfam" id="PF13490">
    <property type="entry name" value="zf-HC2"/>
    <property type="match status" value="1"/>
</dbReference>
<dbReference type="Proteomes" id="UP000247555">
    <property type="component" value="Unassembled WGS sequence"/>
</dbReference>
<comment type="caution">
    <text evidence="2">The sequence shown here is derived from an EMBL/GenBank/DDBJ whole genome shotgun (WGS) entry which is preliminary data.</text>
</comment>
<evidence type="ECO:0000313" key="3">
    <source>
        <dbReference type="Proteomes" id="UP000247555"/>
    </source>
</evidence>
<accession>A0A318KVT8</accession>